<organism evidence="1">
    <name type="scientific">marine sediment metagenome</name>
    <dbReference type="NCBI Taxonomy" id="412755"/>
    <lineage>
        <taxon>unclassified sequences</taxon>
        <taxon>metagenomes</taxon>
        <taxon>ecological metagenomes</taxon>
    </lineage>
</organism>
<comment type="caution">
    <text evidence="1">The sequence shown here is derived from an EMBL/GenBank/DDBJ whole genome shotgun (WGS) entry which is preliminary data.</text>
</comment>
<name>A0A0F9R809_9ZZZZ</name>
<protein>
    <submittedName>
        <fullName evidence="1">Uncharacterized protein</fullName>
    </submittedName>
</protein>
<proteinExistence type="predicted"/>
<accession>A0A0F9R809</accession>
<sequence>MGTKVTIEEEDSITYIEFKNPKSVAIMQDDKILNSKDFGESNSIDGHFEIDGMGLATIKTVPKKDAPEPKE</sequence>
<evidence type="ECO:0000313" key="1">
    <source>
        <dbReference type="EMBL" id="KKN21326.1"/>
    </source>
</evidence>
<dbReference type="AlphaFoldDB" id="A0A0F9R809"/>
<reference evidence="1" key="1">
    <citation type="journal article" date="2015" name="Nature">
        <title>Complex archaea that bridge the gap between prokaryotes and eukaryotes.</title>
        <authorList>
            <person name="Spang A."/>
            <person name="Saw J.H."/>
            <person name="Jorgensen S.L."/>
            <person name="Zaremba-Niedzwiedzka K."/>
            <person name="Martijn J."/>
            <person name="Lind A.E."/>
            <person name="van Eijk R."/>
            <person name="Schleper C."/>
            <person name="Guy L."/>
            <person name="Ettema T.J."/>
        </authorList>
    </citation>
    <scope>NUCLEOTIDE SEQUENCE</scope>
</reference>
<dbReference type="EMBL" id="LAZR01003158">
    <property type="protein sequence ID" value="KKN21326.1"/>
    <property type="molecule type" value="Genomic_DNA"/>
</dbReference>
<gene>
    <name evidence="1" type="ORF">LCGC14_0926680</name>
</gene>